<sequence length="153" mass="16885">MVIIFLFSDIFQDVKIGFGVKTGGFYDIKNFLTQEAKSKMGSKLELIGISWIKDTGIEGTYGFATQPSIGYMEIIFKNHLTKKGENRLNLGYGLGFYSTSGGSVGGIVSLEYQMLSSYFVNLLSDIKSICVYGTNDGIIRLGFEFSIGFVFVL</sequence>
<organism evidence="1">
    <name type="scientific">candidate division WOR-3 bacterium</name>
    <dbReference type="NCBI Taxonomy" id="2052148"/>
    <lineage>
        <taxon>Bacteria</taxon>
        <taxon>Bacteria division WOR-3</taxon>
    </lineage>
</organism>
<accession>A0A7C4U7Z8</accession>
<protein>
    <submittedName>
        <fullName evidence="1">Uncharacterized protein</fullName>
    </submittedName>
</protein>
<evidence type="ECO:0000313" key="1">
    <source>
        <dbReference type="EMBL" id="HGW92353.1"/>
    </source>
</evidence>
<dbReference type="EMBL" id="DTHG01000092">
    <property type="protein sequence ID" value="HGW92353.1"/>
    <property type="molecule type" value="Genomic_DNA"/>
</dbReference>
<proteinExistence type="predicted"/>
<dbReference type="AlphaFoldDB" id="A0A7C4U7Z8"/>
<comment type="caution">
    <text evidence="1">The sequence shown here is derived from an EMBL/GenBank/DDBJ whole genome shotgun (WGS) entry which is preliminary data.</text>
</comment>
<gene>
    <name evidence="1" type="ORF">ENV67_07435</name>
</gene>
<name>A0A7C4U7Z8_UNCW3</name>
<reference evidence="1" key="1">
    <citation type="journal article" date="2020" name="mSystems">
        <title>Genome- and Community-Level Interaction Insights into Carbon Utilization and Element Cycling Functions of Hydrothermarchaeota in Hydrothermal Sediment.</title>
        <authorList>
            <person name="Zhou Z."/>
            <person name="Liu Y."/>
            <person name="Xu W."/>
            <person name="Pan J."/>
            <person name="Luo Z.H."/>
            <person name="Li M."/>
        </authorList>
    </citation>
    <scope>NUCLEOTIDE SEQUENCE [LARGE SCALE GENOMIC DNA]</scope>
    <source>
        <strain evidence="1">SpSt-780</strain>
    </source>
</reference>